<evidence type="ECO:0000256" key="1">
    <source>
        <dbReference type="SAM" id="MobiDB-lite"/>
    </source>
</evidence>
<proteinExistence type="predicted"/>
<sequence length="95" mass="10624">MLFTNPSRRLPTPSLCKESHSPCNNGKRKVQGRGEGSDLINRLIREVSRNSKVEEFLWSALVQQWPSLLGWSSLVLLGDSAKMDGGNKVFQRGLL</sequence>
<evidence type="ECO:0000313" key="2">
    <source>
        <dbReference type="EMBL" id="GIY45713.1"/>
    </source>
</evidence>
<accession>A0AAV4TGI5</accession>
<protein>
    <submittedName>
        <fullName evidence="2">Uncharacterized protein</fullName>
    </submittedName>
</protein>
<reference evidence="2 3" key="1">
    <citation type="submission" date="2021-06" db="EMBL/GenBank/DDBJ databases">
        <title>Caerostris darwini draft genome.</title>
        <authorList>
            <person name="Kono N."/>
            <person name="Arakawa K."/>
        </authorList>
    </citation>
    <scope>NUCLEOTIDE SEQUENCE [LARGE SCALE GENOMIC DNA]</scope>
</reference>
<gene>
    <name evidence="2" type="ORF">CDAR_564521</name>
</gene>
<dbReference type="Proteomes" id="UP001054837">
    <property type="component" value="Unassembled WGS sequence"/>
</dbReference>
<name>A0AAV4TGI5_9ARAC</name>
<feature type="region of interest" description="Disordered" evidence="1">
    <location>
        <begin position="1"/>
        <end position="34"/>
    </location>
</feature>
<evidence type="ECO:0000313" key="3">
    <source>
        <dbReference type="Proteomes" id="UP001054837"/>
    </source>
</evidence>
<dbReference type="AlphaFoldDB" id="A0AAV4TGI5"/>
<dbReference type="EMBL" id="BPLQ01009655">
    <property type="protein sequence ID" value="GIY45713.1"/>
    <property type="molecule type" value="Genomic_DNA"/>
</dbReference>
<keyword evidence="3" id="KW-1185">Reference proteome</keyword>
<organism evidence="2 3">
    <name type="scientific">Caerostris darwini</name>
    <dbReference type="NCBI Taxonomy" id="1538125"/>
    <lineage>
        <taxon>Eukaryota</taxon>
        <taxon>Metazoa</taxon>
        <taxon>Ecdysozoa</taxon>
        <taxon>Arthropoda</taxon>
        <taxon>Chelicerata</taxon>
        <taxon>Arachnida</taxon>
        <taxon>Araneae</taxon>
        <taxon>Araneomorphae</taxon>
        <taxon>Entelegynae</taxon>
        <taxon>Araneoidea</taxon>
        <taxon>Araneidae</taxon>
        <taxon>Caerostris</taxon>
    </lineage>
</organism>
<comment type="caution">
    <text evidence="2">The sequence shown here is derived from an EMBL/GenBank/DDBJ whole genome shotgun (WGS) entry which is preliminary data.</text>
</comment>